<dbReference type="HOGENOM" id="CLU_016513_1_0_1"/>
<dbReference type="RefSeq" id="XP_009546776.1">
    <property type="nucleotide sequence ID" value="XM_009548481.1"/>
</dbReference>
<organism evidence="8 9">
    <name type="scientific">Heterobasidion irregulare (strain TC 32-1)</name>
    <dbReference type="NCBI Taxonomy" id="747525"/>
    <lineage>
        <taxon>Eukaryota</taxon>
        <taxon>Fungi</taxon>
        <taxon>Dikarya</taxon>
        <taxon>Basidiomycota</taxon>
        <taxon>Agaricomycotina</taxon>
        <taxon>Agaricomycetes</taxon>
        <taxon>Russulales</taxon>
        <taxon>Bondarzewiaceae</taxon>
        <taxon>Heterobasidion</taxon>
        <taxon>Heterobasidion annosum species complex</taxon>
    </lineage>
</organism>
<dbReference type="Pfam" id="PF02770">
    <property type="entry name" value="Acyl-CoA_dh_M"/>
    <property type="match status" value="1"/>
</dbReference>
<evidence type="ECO:0000259" key="6">
    <source>
        <dbReference type="Pfam" id="PF00441"/>
    </source>
</evidence>
<evidence type="ECO:0000256" key="2">
    <source>
        <dbReference type="ARBA" id="ARBA00022630"/>
    </source>
</evidence>
<evidence type="ECO:0000256" key="5">
    <source>
        <dbReference type="SAM" id="MobiDB-lite"/>
    </source>
</evidence>
<protein>
    <submittedName>
        <fullName evidence="8">Uncharacterized protein</fullName>
    </submittedName>
</protein>
<feature type="region of interest" description="Disordered" evidence="5">
    <location>
        <begin position="171"/>
        <end position="190"/>
    </location>
</feature>
<dbReference type="InterPro" id="IPR009100">
    <property type="entry name" value="AcylCoA_DH/oxidase_NM_dom_sf"/>
</dbReference>
<dbReference type="PANTHER" id="PTHR42707:SF2">
    <property type="entry name" value="ACD11 DEHYDROGENASE"/>
    <property type="match status" value="1"/>
</dbReference>
<evidence type="ECO:0000256" key="1">
    <source>
        <dbReference type="ARBA" id="ARBA00009347"/>
    </source>
</evidence>
<name>W4KAY8_HETIT</name>
<dbReference type="STRING" id="747525.W4KAY8"/>
<evidence type="ECO:0000256" key="3">
    <source>
        <dbReference type="ARBA" id="ARBA00022827"/>
    </source>
</evidence>
<feature type="compositionally biased region" description="Polar residues" evidence="5">
    <location>
        <begin position="175"/>
        <end position="190"/>
    </location>
</feature>
<dbReference type="PANTHER" id="PTHR42707">
    <property type="entry name" value="ACYL-COA DEHYDROGENASE"/>
    <property type="match status" value="1"/>
</dbReference>
<evidence type="ECO:0000256" key="4">
    <source>
        <dbReference type="RuleBase" id="RU362125"/>
    </source>
</evidence>
<keyword evidence="4" id="KW-0560">Oxidoreductase</keyword>
<dbReference type="AlphaFoldDB" id="W4KAY8"/>
<gene>
    <name evidence="8" type="ORF">HETIRDRAFT_317913</name>
</gene>
<dbReference type="Gene3D" id="2.40.110.20">
    <property type="match status" value="1"/>
</dbReference>
<evidence type="ECO:0000313" key="9">
    <source>
        <dbReference type="Proteomes" id="UP000030671"/>
    </source>
</evidence>
<reference evidence="8 9" key="1">
    <citation type="journal article" date="2012" name="New Phytol.">
        <title>Insight into trade-off between wood decay and parasitism from the genome of a fungal forest pathogen.</title>
        <authorList>
            <person name="Olson A."/>
            <person name="Aerts A."/>
            <person name="Asiegbu F."/>
            <person name="Belbahri L."/>
            <person name="Bouzid O."/>
            <person name="Broberg A."/>
            <person name="Canback B."/>
            <person name="Coutinho P.M."/>
            <person name="Cullen D."/>
            <person name="Dalman K."/>
            <person name="Deflorio G."/>
            <person name="van Diepen L.T."/>
            <person name="Dunand C."/>
            <person name="Duplessis S."/>
            <person name="Durling M."/>
            <person name="Gonthier P."/>
            <person name="Grimwood J."/>
            <person name="Fossdal C.G."/>
            <person name="Hansson D."/>
            <person name="Henrissat B."/>
            <person name="Hietala A."/>
            <person name="Himmelstrand K."/>
            <person name="Hoffmeister D."/>
            <person name="Hogberg N."/>
            <person name="James T.Y."/>
            <person name="Karlsson M."/>
            <person name="Kohler A."/>
            <person name="Kues U."/>
            <person name="Lee Y.H."/>
            <person name="Lin Y.C."/>
            <person name="Lind M."/>
            <person name="Lindquist E."/>
            <person name="Lombard V."/>
            <person name="Lucas S."/>
            <person name="Lunden K."/>
            <person name="Morin E."/>
            <person name="Murat C."/>
            <person name="Park J."/>
            <person name="Raffaello T."/>
            <person name="Rouze P."/>
            <person name="Salamov A."/>
            <person name="Schmutz J."/>
            <person name="Solheim H."/>
            <person name="Stahlberg J."/>
            <person name="Velez H."/>
            <person name="de Vries R.P."/>
            <person name="Wiebenga A."/>
            <person name="Woodward S."/>
            <person name="Yakovlev I."/>
            <person name="Garbelotto M."/>
            <person name="Martin F."/>
            <person name="Grigoriev I.V."/>
            <person name="Stenlid J."/>
        </authorList>
    </citation>
    <scope>NUCLEOTIDE SEQUENCE [LARGE SCALE GENOMIC DNA]</scope>
    <source>
        <strain evidence="8 9">TC 32-1</strain>
    </source>
</reference>
<feature type="domain" description="Acyl-CoA oxidase/dehydrogenase middle" evidence="7">
    <location>
        <begin position="165"/>
        <end position="272"/>
    </location>
</feature>
<dbReference type="GO" id="GO:0003995">
    <property type="term" value="F:acyl-CoA dehydrogenase activity"/>
    <property type="evidence" value="ECO:0007669"/>
    <property type="project" value="TreeGrafter"/>
</dbReference>
<dbReference type="InParanoid" id="W4KAY8"/>
<dbReference type="GeneID" id="20670458"/>
<proteinExistence type="inferred from homology"/>
<dbReference type="InterPro" id="IPR052904">
    <property type="entry name" value="Acyl-CoA_dehydrogenase-like"/>
</dbReference>
<comment type="cofactor">
    <cofactor evidence="4">
        <name>FAD</name>
        <dbReference type="ChEBI" id="CHEBI:57692"/>
    </cofactor>
</comment>
<dbReference type="InterPro" id="IPR009075">
    <property type="entry name" value="AcylCo_DH/oxidase_C"/>
</dbReference>
<dbReference type="SUPFAM" id="SSF47203">
    <property type="entry name" value="Acyl-CoA dehydrogenase C-terminal domain-like"/>
    <property type="match status" value="1"/>
</dbReference>
<dbReference type="EMBL" id="KI925458">
    <property type="protein sequence ID" value="ETW82236.1"/>
    <property type="molecule type" value="Genomic_DNA"/>
</dbReference>
<keyword evidence="2 4" id="KW-0285">Flavoprotein</keyword>
<feature type="domain" description="Acyl-CoA dehydrogenase/oxidase C-terminal" evidence="6">
    <location>
        <begin position="288"/>
        <end position="441"/>
    </location>
</feature>
<evidence type="ECO:0000259" key="7">
    <source>
        <dbReference type="Pfam" id="PF02770"/>
    </source>
</evidence>
<dbReference type="OrthoDB" id="10251155at2759"/>
<keyword evidence="9" id="KW-1185">Reference proteome</keyword>
<dbReference type="Gene3D" id="1.20.140.10">
    <property type="entry name" value="Butyryl-CoA Dehydrogenase, subunit A, domain 3"/>
    <property type="match status" value="1"/>
</dbReference>
<accession>W4KAY8</accession>
<dbReference type="InterPro" id="IPR006091">
    <property type="entry name" value="Acyl-CoA_Oxase/DH_mid-dom"/>
</dbReference>
<dbReference type="eggNOG" id="KOG0137">
    <property type="taxonomic scope" value="Eukaryota"/>
</dbReference>
<dbReference type="KEGG" id="hir:HETIRDRAFT_317913"/>
<comment type="similarity">
    <text evidence="1 4">Belongs to the acyl-CoA dehydrogenase family.</text>
</comment>
<dbReference type="Proteomes" id="UP000030671">
    <property type="component" value="Unassembled WGS sequence"/>
</dbReference>
<dbReference type="InterPro" id="IPR036250">
    <property type="entry name" value="AcylCo_DH-like_C"/>
</dbReference>
<evidence type="ECO:0000313" key="8">
    <source>
        <dbReference type="EMBL" id="ETW82236.1"/>
    </source>
</evidence>
<keyword evidence="3 4" id="KW-0274">FAD</keyword>
<dbReference type="Pfam" id="PF00441">
    <property type="entry name" value="Acyl-CoA_dh_1"/>
    <property type="match status" value="1"/>
</dbReference>
<sequence>MRLPFPLQEIYDESENPYTADLVLPSLLRRLLPSSIRQEVEHDITRLGTYIVDDAFLLYLSSCDYDQWERRVDQLHTSEAWRKIEELAIREGFVSIAYERKYNEYSRRYSFVKVMTMTGDCHVVLCSLGHVLYAGIELSGTDEMKQQLLPRLISHDPSIAYLSGQWMTERPGGSDISQTETTAVPTSPTQTDLGTPCVLNGFKWFSSAAESNMAVALARMGTPQQGSRGLSLFAVPLRHAQHPTPLSNGVKIHRLKQKLGAHGVPTAELELEGTRAWLLGQPEESVKAIVTVLGITRMHSAVHSVGSLQGCLAIARSYARVRAIEGGKGKLCDVPLYVTALAEVSLLHQALTHVTFRMVVLLGWTQCGIASEDEERRLRLLTLAIKGYAAVRCPTVMEECMGSLGGLGYMEEVGIGRLIKDSLVERIWEGTVNILALDLVRATKDAKTIESYMKWAQALLPRAIGETSTEISPAAIGTLAGLVEQLPPLFTQNATNPLIARSVLNLFASVSCALFLLGRAAWAVRNGEATKEVDIEAFRRWVEEGDMEGDLRGIAALQKEWRRRAELDLKMVYGAGGSAGVGSKL</sequence>
<dbReference type="SUPFAM" id="SSF56645">
    <property type="entry name" value="Acyl-CoA dehydrogenase NM domain-like"/>
    <property type="match status" value="1"/>
</dbReference>